<keyword evidence="1" id="KW-1133">Transmembrane helix</keyword>
<name>A0ABY6P312_9NOCA</name>
<dbReference type="Proteomes" id="UP001164965">
    <property type="component" value="Chromosome"/>
</dbReference>
<organism evidence="2 3">
    <name type="scientific">Rhodococcus antarcticus</name>
    <dbReference type="NCBI Taxonomy" id="2987751"/>
    <lineage>
        <taxon>Bacteria</taxon>
        <taxon>Bacillati</taxon>
        <taxon>Actinomycetota</taxon>
        <taxon>Actinomycetes</taxon>
        <taxon>Mycobacteriales</taxon>
        <taxon>Nocardiaceae</taxon>
        <taxon>Rhodococcus</taxon>
    </lineage>
</organism>
<dbReference type="RefSeq" id="WP_265383627.1">
    <property type="nucleotide sequence ID" value="NZ_CP110615.1"/>
</dbReference>
<evidence type="ECO:0000313" key="3">
    <source>
        <dbReference type="Proteomes" id="UP001164965"/>
    </source>
</evidence>
<dbReference type="EMBL" id="CP110615">
    <property type="protein sequence ID" value="UZJ25523.1"/>
    <property type="molecule type" value="Genomic_DNA"/>
</dbReference>
<gene>
    <name evidence="2" type="ORF">RHODO2019_03375</name>
</gene>
<feature type="transmembrane region" description="Helical" evidence="1">
    <location>
        <begin position="79"/>
        <end position="99"/>
    </location>
</feature>
<feature type="transmembrane region" description="Helical" evidence="1">
    <location>
        <begin position="165"/>
        <end position="188"/>
    </location>
</feature>
<evidence type="ECO:0000313" key="2">
    <source>
        <dbReference type="EMBL" id="UZJ25523.1"/>
    </source>
</evidence>
<proteinExistence type="predicted"/>
<keyword evidence="1" id="KW-0812">Transmembrane</keyword>
<feature type="transmembrane region" description="Helical" evidence="1">
    <location>
        <begin position="120"/>
        <end position="153"/>
    </location>
</feature>
<feature type="transmembrane region" description="Helical" evidence="1">
    <location>
        <begin position="18"/>
        <end position="38"/>
    </location>
</feature>
<sequence length="305" mass="31951">MIGVVAAQQVTVLRRQRTAAVVVSVLVGITVLAGVIGWSSAATITRVYDQAVLLLASQGRPAPPNPLGLKPPLSLLSNMTVYVPMVGALLAIVVGHLSLSDEQSSGSARLLHSRPLTRRAYLLGKLVAVSGLLAVALVASLVVAVVSLVVVNATFPSPSQLLRLVGFYGLSLLYLVIFALVAMVAVLLTRRRSMALLSALGAWLVVTFVVPQFISGLRPTASLNPLSVPVGTSQTFFDITSRVRFLSLSEVFKNASAQILATAPGEPLIVTLGRVVPLAVAALALVAAALVLVRRHDYSRSAADE</sequence>
<reference evidence="2" key="1">
    <citation type="submission" date="2022-10" db="EMBL/GenBank/DDBJ databases">
        <title>Rhodococcus sp.75.</title>
        <authorList>
            <person name="Sun M."/>
        </authorList>
    </citation>
    <scope>NUCLEOTIDE SEQUENCE</scope>
    <source>
        <strain evidence="2">75</strain>
    </source>
</reference>
<dbReference type="Pfam" id="PF12679">
    <property type="entry name" value="ABC2_membrane_2"/>
    <property type="match status" value="1"/>
</dbReference>
<protein>
    <submittedName>
        <fullName evidence="2">ABC transporter permease</fullName>
    </submittedName>
</protein>
<keyword evidence="1" id="KW-0472">Membrane</keyword>
<keyword evidence="3" id="KW-1185">Reference proteome</keyword>
<feature type="transmembrane region" description="Helical" evidence="1">
    <location>
        <begin position="275"/>
        <end position="293"/>
    </location>
</feature>
<accession>A0ABY6P312</accession>
<feature type="transmembrane region" description="Helical" evidence="1">
    <location>
        <begin position="195"/>
        <end position="214"/>
    </location>
</feature>
<evidence type="ECO:0000256" key="1">
    <source>
        <dbReference type="SAM" id="Phobius"/>
    </source>
</evidence>
<dbReference type="PANTHER" id="PTHR43471">
    <property type="entry name" value="ABC TRANSPORTER PERMEASE"/>
    <property type="match status" value="1"/>
</dbReference>